<evidence type="ECO:0000313" key="2">
    <source>
        <dbReference type="EMBL" id="KWV43861.1"/>
    </source>
</evidence>
<name>A0A109J7M8_9HYPH</name>
<keyword evidence="3" id="KW-1185">Reference proteome</keyword>
<sequence>MAEKKEKKPRTPAQIEAQKRNSFKKGQSGNPAGRTPVHPDVKEAFKALTFTARDTLFDVMVNGKNDASRVAAAVAALNRGWGAPTQAVEVDVTHKQDWSALLNALDAHTAAKTLVGIAEVPLVIEAELLEKPDDPN</sequence>
<evidence type="ECO:0000313" key="3">
    <source>
        <dbReference type="Proteomes" id="UP000068164"/>
    </source>
</evidence>
<comment type="caution">
    <text evidence="2">The sequence shown here is derived from an EMBL/GenBank/DDBJ whole genome shotgun (WGS) entry which is preliminary data.</text>
</comment>
<feature type="region of interest" description="Disordered" evidence="1">
    <location>
        <begin position="1"/>
        <end position="39"/>
    </location>
</feature>
<evidence type="ECO:0008006" key="4">
    <source>
        <dbReference type="Google" id="ProtNLM"/>
    </source>
</evidence>
<proteinExistence type="predicted"/>
<evidence type="ECO:0000256" key="1">
    <source>
        <dbReference type="SAM" id="MobiDB-lite"/>
    </source>
</evidence>
<dbReference type="Proteomes" id="UP000068164">
    <property type="component" value="Unassembled WGS sequence"/>
</dbReference>
<dbReference type="RefSeq" id="WP_062374478.1">
    <property type="nucleotide sequence ID" value="NZ_LNCD01000124.1"/>
</dbReference>
<protein>
    <recommendedName>
        <fullName evidence="4">DUF5681 domain-containing protein</fullName>
    </recommendedName>
</protein>
<reference evidence="2 3" key="1">
    <citation type="submission" date="2015-11" db="EMBL/GenBank/DDBJ databases">
        <title>Draft Genome Sequence of the Strain BR 10423 (Rhizobium sp.) isolated from nodules of Mimosa pudica.</title>
        <authorList>
            <person name="Barauna A.C."/>
            <person name="Zilli J.E."/>
            <person name="Simoes-Araujo J.L."/>
            <person name="Reis V.M."/>
            <person name="James E.K."/>
            <person name="Reis F.B.Jr."/>
            <person name="Rouws L.F."/>
            <person name="Passos S.R."/>
            <person name="Gois S.R."/>
        </authorList>
    </citation>
    <scope>NUCLEOTIDE SEQUENCE [LARGE SCALE GENOMIC DNA]</scope>
    <source>
        <strain evidence="2 3">BR10423</strain>
    </source>
</reference>
<accession>A0A109J7M8</accession>
<organism evidence="2 3">
    <name type="scientific">Rhizobium altiplani</name>
    <dbReference type="NCBI Taxonomy" id="1864509"/>
    <lineage>
        <taxon>Bacteria</taxon>
        <taxon>Pseudomonadati</taxon>
        <taxon>Pseudomonadota</taxon>
        <taxon>Alphaproteobacteria</taxon>
        <taxon>Hyphomicrobiales</taxon>
        <taxon>Rhizobiaceae</taxon>
        <taxon>Rhizobium/Agrobacterium group</taxon>
        <taxon>Rhizobium</taxon>
    </lineage>
</organism>
<dbReference type="EMBL" id="LNCD01000124">
    <property type="protein sequence ID" value="KWV43861.1"/>
    <property type="molecule type" value="Genomic_DNA"/>
</dbReference>
<gene>
    <name evidence="2" type="ORF">AS026_19525</name>
</gene>
<dbReference type="AlphaFoldDB" id="A0A109J7M8"/>